<evidence type="ECO:0000256" key="2">
    <source>
        <dbReference type="SAM" id="MobiDB-lite"/>
    </source>
</evidence>
<organism evidence="4 5">
    <name type="scientific">Thecamonas trahens ATCC 50062</name>
    <dbReference type="NCBI Taxonomy" id="461836"/>
    <lineage>
        <taxon>Eukaryota</taxon>
        <taxon>Apusozoa</taxon>
        <taxon>Apusomonadida</taxon>
        <taxon>Apusomonadidae</taxon>
        <taxon>Thecamonas</taxon>
    </lineage>
</organism>
<dbReference type="SUPFAM" id="SSF49452">
    <property type="entry name" value="Starch-binding domain-like"/>
    <property type="match status" value="1"/>
</dbReference>
<dbReference type="Proteomes" id="UP000054408">
    <property type="component" value="Unassembled WGS sequence"/>
</dbReference>
<dbReference type="OrthoDB" id="197419at2759"/>
<dbReference type="Gene3D" id="2.60.40.10">
    <property type="entry name" value="Immunoglobulins"/>
    <property type="match status" value="1"/>
</dbReference>
<dbReference type="EMBL" id="GL349439">
    <property type="protein sequence ID" value="KNC55614.1"/>
    <property type="molecule type" value="Genomic_DNA"/>
</dbReference>
<feature type="compositionally biased region" description="Basic and acidic residues" evidence="2">
    <location>
        <begin position="754"/>
        <end position="781"/>
    </location>
</feature>
<dbReference type="PANTHER" id="PTHR22958">
    <property type="entry name" value="GLYCEROPHOSPHORYL DIESTER PHOSPHODIESTERASE"/>
    <property type="match status" value="1"/>
</dbReference>
<gene>
    <name evidence="4" type="ORF">AMSG_01883</name>
</gene>
<dbReference type="Pfam" id="PF03009">
    <property type="entry name" value="GDPD"/>
    <property type="match status" value="1"/>
</dbReference>
<evidence type="ECO:0000259" key="3">
    <source>
        <dbReference type="PROSITE" id="PS51704"/>
    </source>
</evidence>
<evidence type="ECO:0000313" key="5">
    <source>
        <dbReference type="Proteomes" id="UP000054408"/>
    </source>
</evidence>
<reference evidence="4 5" key="1">
    <citation type="submission" date="2010-05" db="EMBL/GenBank/DDBJ databases">
        <title>The Genome Sequence of Thecamonas trahens ATCC 50062.</title>
        <authorList>
            <consortium name="The Broad Institute Genome Sequencing Platform"/>
            <person name="Russ C."/>
            <person name="Cuomo C."/>
            <person name="Shea T."/>
            <person name="Young S.K."/>
            <person name="Zeng Q."/>
            <person name="Koehrsen M."/>
            <person name="Haas B."/>
            <person name="Borodovsky M."/>
            <person name="Guigo R."/>
            <person name="Alvarado L."/>
            <person name="Berlin A."/>
            <person name="Bochicchio J."/>
            <person name="Borenstein D."/>
            <person name="Chapman S."/>
            <person name="Chen Z."/>
            <person name="Freedman E."/>
            <person name="Gellesch M."/>
            <person name="Goldberg J."/>
            <person name="Griggs A."/>
            <person name="Gujja S."/>
            <person name="Heilman E."/>
            <person name="Heiman D."/>
            <person name="Hepburn T."/>
            <person name="Howarth C."/>
            <person name="Jen D."/>
            <person name="Larson L."/>
            <person name="Mehta T."/>
            <person name="Park D."/>
            <person name="Pearson M."/>
            <person name="Roberts A."/>
            <person name="Saif S."/>
            <person name="Shenoy N."/>
            <person name="Sisk P."/>
            <person name="Stolte C."/>
            <person name="Sykes S."/>
            <person name="Thomson T."/>
            <person name="Walk T."/>
            <person name="White J."/>
            <person name="Yandava C."/>
            <person name="Burger G."/>
            <person name="Gray M.W."/>
            <person name="Holland P.W.H."/>
            <person name="King N."/>
            <person name="Lang F.B.F."/>
            <person name="Roger A.J."/>
            <person name="Ruiz-Trillo I."/>
            <person name="Lander E."/>
            <person name="Nusbaum C."/>
        </authorList>
    </citation>
    <scope>NUCLEOTIDE SEQUENCE [LARGE SCALE GENOMIC DNA]</scope>
    <source>
        <strain evidence="4 5">ATCC 50062</strain>
    </source>
</reference>
<dbReference type="GO" id="GO:0030246">
    <property type="term" value="F:carbohydrate binding"/>
    <property type="evidence" value="ECO:0007669"/>
    <property type="project" value="InterPro"/>
</dbReference>
<dbReference type="STRING" id="461836.A0A0L0DTG9"/>
<dbReference type="InterPro" id="IPR057506">
    <property type="entry name" value="C2_GPCPD1"/>
</dbReference>
<feature type="domain" description="GP-PDE" evidence="3">
    <location>
        <begin position="378"/>
        <end position="726"/>
    </location>
</feature>
<accession>A0A0L0DTG9</accession>
<feature type="region of interest" description="Disordered" evidence="2">
    <location>
        <begin position="726"/>
        <end position="781"/>
    </location>
</feature>
<keyword evidence="1" id="KW-0378">Hydrolase</keyword>
<name>A0A0L0DTG9_THETB</name>
<feature type="compositionally biased region" description="Low complexity" evidence="2">
    <location>
        <begin position="22"/>
        <end position="55"/>
    </location>
</feature>
<dbReference type="GO" id="GO:0046475">
    <property type="term" value="P:glycerophospholipid catabolic process"/>
    <property type="evidence" value="ECO:0007669"/>
    <property type="project" value="TreeGrafter"/>
</dbReference>
<dbReference type="GeneID" id="25561604"/>
<dbReference type="PROSITE" id="PS51704">
    <property type="entry name" value="GP_PDE"/>
    <property type="match status" value="1"/>
</dbReference>
<dbReference type="CDD" id="cd08572">
    <property type="entry name" value="GDPD_GDE5_like"/>
    <property type="match status" value="1"/>
</dbReference>
<dbReference type="GO" id="GO:0008081">
    <property type="term" value="F:phosphoric diester hydrolase activity"/>
    <property type="evidence" value="ECO:0007669"/>
    <property type="project" value="InterPro"/>
</dbReference>
<protein>
    <recommendedName>
        <fullName evidence="3">GP-PDE domain-containing protein</fullName>
    </recommendedName>
</protein>
<dbReference type="Gene3D" id="3.20.20.190">
    <property type="entry name" value="Phosphatidylinositol (PI) phosphodiesterase"/>
    <property type="match status" value="1"/>
</dbReference>
<evidence type="ECO:0000256" key="1">
    <source>
        <dbReference type="ARBA" id="ARBA00022801"/>
    </source>
</evidence>
<dbReference type="AlphaFoldDB" id="A0A0L0DTG9"/>
<dbReference type="InterPro" id="IPR013784">
    <property type="entry name" value="Carb-bd-like_fold"/>
</dbReference>
<evidence type="ECO:0000313" key="4">
    <source>
        <dbReference type="EMBL" id="KNC55614.1"/>
    </source>
</evidence>
<dbReference type="PANTHER" id="PTHR22958:SF1">
    <property type="entry name" value="GLYCEROPHOSPHOCHOLINE PHOSPHODIESTERASE GPCPD1"/>
    <property type="match status" value="1"/>
</dbReference>
<proteinExistence type="predicted"/>
<sequence length="781" mass="83764">MSHLPSKPSKEDSALGVATPFATPTDTPSGSPTSATAPPVVRSRPGGSEPGGSESDTVAMRRRVPPLSELTPSAAAAVASATSPAGAVVASSPTPALLSITSSGLWTHVLFHICLGDWDVDAAFTLDPVWGEEALWEGSLLLDKDAVVHYKYVIRTPDRIVSVEALDEPRSLVPLGVAIKLNDGTYGEPVVGGTKRKWTDQGWLIKDSELRLTVASVNVARNEVAAALAGDDGGEASADVDADWVDVHCAPLLPERADDFAYLASLVTPAAVVHPVPSKYPKGAAMPRALMFYARSREHLGFRFAFYNCRENRAVGTAVVSAAELTSMRGTLERPLLDANMCIVGSVVLNFLITTPFGLPANTLAMVQRPKPRQVGEALDIGHRGVGANSKDFANTASYIRENTIDAFLAAARLGFSYVETDVQLTADGVPIIFHDFRIIVHSQTVDVDRVTYDMARSGNLGGDKDVSANIKIGINSLTLAQFKSLKPELSVDSQSTFAASAKRKLKRSSSLSAFPSLGEQRRRKSALASSPPVAEAELQPAFFITGSFDTLHEVLVHVQARQPSLGFNLELKYPVTEADDAELNPAERNKWLDAVLDVVFSCAKPDFRIIFSSFDPDLCAMCRMKQPRYPVFFLTDGGEVQYTDARMNSVMGAIDFALSARLHGIVSDAKPIVCNIDLVQTVHDAGLMLFTFGGLNNDEAAVELQQTAGVDAIITDAVYRVKRTGMTPRKAPPPATRAWPRAAGSSTRSAHAAADEPRHSESRSHELQAVHDAKAALRSC</sequence>
<feature type="region of interest" description="Disordered" evidence="2">
    <location>
        <begin position="1"/>
        <end position="59"/>
    </location>
</feature>
<keyword evidence="5" id="KW-1185">Reference proteome</keyword>
<dbReference type="InterPro" id="IPR051578">
    <property type="entry name" value="GDPD"/>
</dbReference>
<dbReference type="InterPro" id="IPR013783">
    <property type="entry name" value="Ig-like_fold"/>
</dbReference>
<dbReference type="Pfam" id="PF25329">
    <property type="entry name" value="C2_GDE1"/>
    <property type="match status" value="1"/>
</dbReference>
<dbReference type="eggNOG" id="KOG2421">
    <property type="taxonomic scope" value="Eukaryota"/>
</dbReference>
<dbReference type="OMA" id="IFHDYEI"/>
<dbReference type="InterPro" id="IPR030395">
    <property type="entry name" value="GP_PDE_dom"/>
</dbReference>
<dbReference type="SUPFAM" id="SSF51695">
    <property type="entry name" value="PLC-like phosphodiesterases"/>
    <property type="match status" value="1"/>
</dbReference>
<dbReference type="RefSeq" id="XP_013761387.1">
    <property type="nucleotide sequence ID" value="XM_013905933.1"/>
</dbReference>
<dbReference type="InterPro" id="IPR017946">
    <property type="entry name" value="PLC-like_Pdiesterase_TIM-brl"/>
</dbReference>